<proteinExistence type="predicted"/>
<sequence length="289" mass="30385">MMKAILPLCLIGFALCQEGNIVQVAKKLGATTLLEFATEAGLADTLATGGPFTVFAPTNEAFAKLPPKVVEFLKKNKEALQEVLKFHVLSGKTYSSQLKNELVVQTLDPKLSVRINIYQNGKVITADGSPVVLADQNATNGVIHVINRVEFPIPVMDVVKTAERLSELGTLVKAVVAAGLQNTLSGPGPFTVFAPTDQAFAALPPGTLDNLLKNKTALTDVLTYHVVSGTYFSSGLTSGAVPTVEGKSVNIVVGQGVKVNGANVVVADEAVTNGVIHIIDKVLIPPSFT</sequence>
<dbReference type="SUPFAM" id="SSF82153">
    <property type="entry name" value="FAS1 domain"/>
    <property type="match status" value="2"/>
</dbReference>
<dbReference type="SMART" id="SM00554">
    <property type="entry name" value="FAS1"/>
    <property type="match status" value="2"/>
</dbReference>
<dbReference type="EnsemblMetazoa" id="G29365.2">
    <property type="protein sequence ID" value="G29365.2:cds"/>
    <property type="gene ID" value="G29365"/>
</dbReference>
<dbReference type="GO" id="GO:0007155">
    <property type="term" value="P:cell adhesion"/>
    <property type="evidence" value="ECO:0007669"/>
    <property type="project" value="TreeGrafter"/>
</dbReference>
<dbReference type="EMBL" id="JH818189">
    <property type="protein sequence ID" value="EKC35365.1"/>
    <property type="molecule type" value="Genomic_DNA"/>
</dbReference>
<evidence type="ECO:0000313" key="4">
    <source>
        <dbReference type="EnsemblMetazoa" id="G29365.1:cds"/>
    </source>
</evidence>
<dbReference type="KEGG" id="crg:105345996"/>
<dbReference type="InterPro" id="IPR050904">
    <property type="entry name" value="Adhesion/Biosynth-related"/>
</dbReference>
<reference evidence="3" key="1">
    <citation type="journal article" date="2012" name="Nature">
        <title>The oyster genome reveals stress adaptation and complexity of shell formation.</title>
        <authorList>
            <person name="Zhang G."/>
            <person name="Fang X."/>
            <person name="Guo X."/>
            <person name="Li L."/>
            <person name="Luo R."/>
            <person name="Xu F."/>
            <person name="Yang P."/>
            <person name="Zhang L."/>
            <person name="Wang X."/>
            <person name="Qi H."/>
            <person name="Xiong Z."/>
            <person name="Que H."/>
            <person name="Xie Y."/>
            <person name="Holland P.W."/>
            <person name="Paps J."/>
            <person name="Zhu Y."/>
            <person name="Wu F."/>
            <person name="Chen Y."/>
            <person name="Wang J."/>
            <person name="Peng C."/>
            <person name="Meng J."/>
            <person name="Yang L."/>
            <person name="Liu J."/>
            <person name="Wen B."/>
            <person name="Zhang N."/>
            <person name="Huang Z."/>
            <person name="Zhu Q."/>
            <person name="Feng Y."/>
            <person name="Mount A."/>
            <person name="Hedgecock D."/>
            <person name="Xu Z."/>
            <person name="Liu Y."/>
            <person name="Domazet-Loso T."/>
            <person name="Du Y."/>
            <person name="Sun X."/>
            <person name="Zhang S."/>
            <person name="Liu B."/>
            <person name="Cheng P."/>
            <person name="Jiang X."/>
            <person name="Li J."/>
            <person name="Fan D."/>
            <person name="Wang W."/>
            <person name="Fu W."/>
            <person name="Wang T."/>
            <person name="Wang B."/>
            <person name="Zhang J."/>
            <person name="Peng Z."/>
            <person name="Li Y."/>
            <person name="Li N."/>
            <person name="Wang J."/>
            <person name="Chen M."/>
            <person name="He Y."/>
            <person name="Tan F."/>
            <person name="Song X."/>
            <person name="Zheng Q."/>
            <person name="Huang R."/>
            <person name="Yang H."/>
            <person name="Du X."/>
            <person name="Chen L."/>
            <person name="Yang M."/>
            <person name="Gaffney P.M."/>
            <person name="Wang S."/>
            <person name="Luo L."/>
            <person name="She Z."/>
            <person name="Ming Y."/>
            <person name="Huang W."/>
            <person name="Zhang S."/>
            <person name="Huang B."/>
            <person name="Zhang Y."/>
            <person name="Qu T."/>
            <person name="Ni P."/>
            <person name="Miao G."/>
            <person name="Wang J."/>
            <person name="Wang Q."/>
            <person name="Steinberg C.E."/>
            <person name="Wang H."/>
            <person name="Li N."/>
            <person name="Qian L."/>
            <person name="Zhang G."/>
            <person name="Li Y."/>
            <person name="Yang H."/>
            <person name="Liu X."/>
            <person name="Wang J."/>
            <person name="Yin Y."/>
            <person name="Wang J."/>
        </authorList>
    </citation>
    <scope>NUCLEOTIDE SEQUENCE [LARGE SCALE GENOMIC DNA]</scope>
    <source>
        <strain evidence="3">05x7-T-G4-1.051#20</strain>
    </source>
</reference>
<protein>
    <submittedName>
        <fullName evidence="3 4">Periostin</fullName>
    </submittedName>
</protein>
<keyword evidence="5" id="KW-1185">Reference proteome</keyword>
<feature type="domain" description="FAS1" evidence="2">
    <location>
        <begin position="17"/>
        <end position="150"/>
    </location>
</feature>
<feature type="chain" id="PRO_5042455717" evidence="1">
    <location>
        <begin position="17"/>
        <end position="289"/>
    </location>
</feature>
<dbReference type="KEGG" id="crg:105345997"/>
<dbReference type="InterPro" id="IPR036378">
    <property type="entry name" value="FAS1_dom_sf"/>
</dbReference>
<dbReference type="HOGENOM" id="CLU_031281_1_0_1"/>
<keyword evidence="1" id="KW-0732">Signal</keyword>
<evidence type="ECO:0000259" key="2">
    <source>
        <dbReference type="PROSITE" id="PS50213"/>
    </source>
</evidence>
<evidence type="ECO:0000313" key="5">
    <source>
        <dbReference type="Proteomes" id="UP000005408"/>
    </source>
</evidence>
<dbReference type="GO" id="GO:0030198">
    <property type="term" value="P:extracellular matrix organization"/>
    <property type="evidence" value="ECO:0007669"/>
    <property type="project" value="TreeGrafter"/>
</dbReference>
<dbReference type="AlphaFoldDB" id="K1R2K2"/>
<reference evidence="4" key="2">
    <citation type="submission" date="2022-08" db="UniProtKB">
        <authorList>
            <consortium name="EnsemblMetazoa"/>
        </authorList>
    </citation>
    <scope>IDENTIFICATION</scope>
    <source>
        <strain evidence="4">05x7-T-G4-1.051#20</strain>
    </source>
</reference>
<dbReference type="GO" id="GO:0050839">
    <property type="term" value="F:cell adhesion molecule binding"/>
    <property type="evidence" value="ECO:0007669"/>
    <property type="project" value="TreeGrafter"/>
</dbReference>
<dbReference type="Proteomes" id="UP000005408">
    <property type="component" value="Unassembled WGS sequence"/>
</dbReference>
<dbReference type="InterPro" id="IPR000782">
    <property type="entry name" value="FAS1_domain"/>
</dbReference>
<dbReference type="FunFam" id="2.30.180.10:FF:000032">
    <property type="entry name" value="Fasciclin domain-containing protein, putative"/>
    <property type="match status" value="2"/>
</dbReference>
<evidence type="ECO:0000256" key="1">
    <source>
        <dbReference type="SAM" id="SignalP"/>
    </source>
</evidence>
<name>K1R2K2_MAGGI</name>
<accession>K1R2K2</accession>
<organism evidence="3">
    <name type="scientific">Magallana gigas</name>
    <name type="common">Pacific oyster</name>
    <name type="synonym">Crassostrea gigas</name>
    <dbReference type="NCBI Taxonomy" id="29159"/>
    <lineage>
        <taxon>Eukaryota</taxon>
        <taxon>Metazoa</taxon>
        <taxon>Spiralia</taxon>
        <taxon>Lophotrochozoa</taxon>
        <taxon>Mollusca</taxon>
        <taxon>Bivalvia</taxon>
        <taxon>Autobranchia</taxon>
        <taxon>Pteriomorphia</taxon>
        <taxon>Ostreida</taxon>
        <taxon>Ostreoidea</taxon>
        <taxon>Ostreidae</taxon>
        <taxon>Magallana</taxon>
    </lineage>
</organism>
<dbReference type="EnsemblMetazoa" id="G29366.1">
    <property type="protein sequence ID" value="G29366.1:cds"/>
    <property type="gene ID" value="G29366"/>
</dbReference>
<feature type="signal peptide" evidence="1">
    <location>
        <begin position="1"/>
        <end position="16"/>
    </location>
</feature>
<dbReference type="OMA" id="RGIFSYQ"/>
<dbReference type="EnsemblMetazoa" id="G29365.1">
    <property type="protein sequence ID" value="G29365.1:cds"/>
    <property type="gene ID" value="G29365"/>
</dbReference>
<dbReference type="PROSITE" id="PS50213">
    <property type="entry name" value="FAS1"/>
    <property type="match status" value="2"/>
</dbReference>
<dbReference type="GO" id="GO:0005615">
    <property type="term" value="C:extracellular space"/>
    <property type="evidence" value="ECO:0007669"/>
    <property type="project" value="TreeGrafter"/>
</dbReference>
<dbReference type="Pfam" id="PF02469">
    <property type="entry name" value="Fasciclin"/>
    <property type="match status" value="2"/>
</dbReference>
<feature type="domain" description="FAS1" evidence="2">
    <location>
        <begin position="152"/>
        <end position="283"/>
    </location>
</feature>
<dbReference type="OrthoDB" id="286301at2759"/>
<dbReference type="Gene3D" id="2.30.180.10">
    <property type="entry name" value="FAS1 domain"/>
    <property type="match status" value="2"/>
</dbReference>
<gene>
    <name evidence="3" type="ORF">CGI_10018845</name>
</gene>
<dbReference type="PANTHER" id="PTHR10900">
    <property type="entry name" value="PERIOSTIN-RELATED"/>
    <property type="match status" value="1"/>
</dbReference>
<dbReference type="PANTHER" id="PTHR10900:SF124">
    <property type="entry name" value="FI05614P"/>
    <property type="match status" value="1"/>
</dbReference>
<evidence type="ECO:0000313" key="3">
    <source>
        <dbReference type="EMBL" id="EKC35365.1"/>
    </source>
</evidence>
<dbReference type="GO" id="GO:0031012">
    <property type="term" value="C:extracellular matrix"/>
    <property type="evidence" value="ECO:0007669"/>
    <property type="project" value="TreeGrafter"/>
</dbReference>